<name>A0A9Q1EGU5_SYNKA</name>
<sequence>MSTTTTEWSGVEEKMFRCGSLCWGVGAEACSTPCSPPPCPHSSSALSPCCSHPAVLCFSQAAVMNGAFQRLPAPVKHRLA</sequence>
<keyword evidence="2" id="KW-1185">Reference proteome</keyword>
<proteinExistence type="predicted"/>
<accession>A0A9Q1EGU5</accession>
<evidence type="ECO:0000313" key="1">
    <source>
        <dbReference type="EMBL" id="KAJ8338547.1"/>
    </source>
</evidence>
<protein>
    <submittedName>
        <fullName evidence="1">Uncharacterized protein</fullName>
    </submittedName>
</protein>
<organism evidence="1 2">
    <name type="scientific">Synaphobranchus kaupii</name>
    <name type="common">Kaup's arrowtooth eel</name>
    <dbReference type="NCBI Taxonomy" id="118154"/>
    <lineage>
        <taxon>Eukaryota</taxon>
        <taxon>Metazoa</taxon>
        <taxon>Chordata</taxon>
        <taxon>Craniata</taxon>
        <taxon>Vertebrata</taxon>
        <taxon>Euteleostomi</taxon>
        <taxon>Actinopterygii</taxon>
        <taxon>Neopterygii</taxon>
        <taxon>Teleostei</taxon>
        <taxon>Anguilliformes</taxon>
        <taxon>Synaphobranchidae</taxon>
        <taxon>Synaphobranchus</taxon>
    </lineage>
</organism>
<reference evidence="1" key="1">
    <citation type="journal article" date="2023" name="Science">
        <title>Genome structures resolve the early diversification of teleost fishes.</title>
        <authorList>
            <person name="Parey E."/>
            <person name="Louis A."/>
            <person name="Montfort J."/>
            <person name="Bouchez O."/>
            <person name="Roques C."/>
            <person name="Iampietro C."/>
            <person name="Lluch J."/>
            <person name="Castinel A."/>
            <person name="Donnadieu C."/>
            <person name="Desvignes T."/>
            <person name="Floi Bucao C."/>
            <person name="Jouanno E."/>
            <person name="Wen M."/>
            <person name="Mejri S."/>
            <person name="Dirks R."/>
            <person name="Jansen H."/>
            <person name="Henkel C."/>
            <person name="Chen W.J."/>
            <person name="Zahm M."/>
            <person name="Cabau C."/>
            <person name="Klopp C."/>
            <person name="Thompson A.W."/>
            <person name="Robinson-Rechavi M."/>
            <person name="Braasch I."/>
            <person name="Lecointre G."/>
            <person name="Bobe J."/>
            <person name="Postlethwait J.H."/>
            <person name="Berthelot C."/>
            <person name="Roest Crollius H."/>
            <person name="Guiguen Y."/>
        </authorList>
    </citation>
    <scope>NUCLEOTIDE SEQUENCE</scope>
    <source>
        <strain evidence="1">WJC10195</strain>
    </source>
</reference>
<gene>
    <name evidence="1" type="ORF">SKAU_G00375130</name>
</gene>
<dbReference type="AlphaFoldDB" id="A0A9Q1EGU5"/>
<evidence type="ECO:0000313" key="2">
    <source>
        <dbReference type="Proteomes" id="UP001152622"/>
    </source>
</evidence>
<dbReference type="EMBL" id="JAINUF010000018">
    <property type="protein sequence ID" value="KAJ8338547.1"/>
    <property type="molecule type" value="Genomic_DNA"/>
</dbReference>
<comment type="caution">
    <text evidence="1">The sequence shown here is derived from an EMBL/GenBank/DDBJ whole genome shotgun (WGS) entry which is preliminary data.</text>
</comment>
<dbReference type="Proteomes" id="UP001152622">
    <property type="component" value="Chromosome 18"/>
</dbReference>